<sequence length="140" mass="15872">MPKISTFMYCDRAELNPQGQMHITNPLLVMNPVFVPGMYSFSVVFGVQGLDNESDHTLRVLFLSPNENEPPLIDTNTISLPKGTAPKIMISLPPEQKGMMFNMDFRNVVFKTEGTYKTRVYFDGENLGDYPIYVKAGEER</sequence>
<reference evidence="1 2" key="1">
    <citation type="submission" date="2023-07" db="EMBL/GenBank/DDBJ databases">
        <title>Genomic Encyclopedia of Type Strains, Phase IV (KMG-IV): sequencing the most valuable type-strain genomes for metagenomic binning, comparative biology and taxonomic classification.</title>
        <authorList>
            <person name="Goeker M."/>
        </authorList>
    </citation>
    <scope>NUCLEOTIDE SEQUENCE [LARGE SCALE GENOMIC DNA]</scope>
    <source>
        <strain evidence="1 2">DSM 19092</strain>
    </source>
</reference>
<dbReference type="InterPro" id="IPR054221">
    <property type="entry name" value="DUF6941"/>
</dbReference>
<comment type="caution">
    <text evidence="1">The sequence shown here is derived from an EMBL/GenBank/DDBJ whole genome shotgun (WGS) entry which is preliminary data.</text>
</comment>
<protein>
    <submittedName>
        <fullName evidence="1">Uncharacterized protein</fullName>
    </submittedName>
</protein>
<organism evidence="1 2">
    <name type="scientific">Aeribacillus alveayuensis</name>
    <dbReference type="NCBI Taxonomy" id="279215"/>
    <lineage>
        <taxon>Bacteria</taxon>
        <taxon>Bacillati</taxon>
        <taxon>Bacillota</taxon>
        <taxon>Bacilli</taxon>
        <taxon>Bacillales</taxon>
        <taxon>Bacillaceae</taxon>
        <taxon>Aeribacillus</taxon>
    </lineage>
</organism>
<evidence type="ECO:0000313" key="2">
    <source>
        <dbReference type="Proteomes" id="UP001225646"/>
    </source>
</evidence>
<dbReference type="Proteomes" id="UP001225646">
    <property type="component" value="Unassembled WGS sequence"/>
</dbReference>
<evidence type="ECO:0000313" key="1">
    <source>
        <dbReference type="EMBL" id="MDQ0162012.1"/>
    </source>
</evidence>
<name>A0ABT9VM15_9BACI</name>
<keyword evidence="2" id="KW-1185">Reference proteome</keyword>
<dbReference type="Pfam" id="PF22091">
    <property type="entry name" value="DUF6941"/>
    <property type="match status" value="1"/>
</dbReference>
<proteinExistence type="predicted"/>
<dbReference type="EMBL" id="JAUSTR010000002">
    <property type="protein sequence ID" value="MDQ0162012.1"/>
    <property type="molecule type" value="Genomic_DNA"/>
</dbReference>
<accession>A0ABT9VM15</accession>
<gene>
    <name evidence="1" type="ORF">J2S06_001086</name>
</gene>
<dbReference type="RefSeq" id="WP_419151567.1">
    <property type="nucleotide sequence ID" value="NZ_JAUSTR010000002.1"/>
</dbReference>